<sequence>MSALIYVTVEPPAVLPFVALMIHFQQRAHTPRKTSQNAADGRATTSGHATRRTRGHHRGAVGHKFAPQLTRLANPEAARTEQDEVQQQLFQISLILQTVERRLPCAPPSSPTLFFKMRKLAIKKRGCFPPNARRQCAGLRLGLAVPEPSTFRTFTRDIANNRFYRQ</sequence>
<evidence type="ECO:0000256" key="1">
    <source>
        <dbReference type="SAM" id="MobiDB-lite"/>
    </source>
</evidence>
<gene>
    <name evidence="2" type="ORF">PLEPLA_LOCUS42539</name>
</gene>
<reference evidence="2" key="1">
    <citation type="submission" date="2020-03" db="EMBL/GenBank/DDBJ databases">
        <authorList>
            <person name="Weist P."/>
        </authorList>
    </citation>
    <scope>NUCLEOTIDE SEQUENCE</scope>
</reference>
<evidence type="ECO:0000313" key="2">
    <source>
        <dbReference type="EMBL" id="CAB1454772.1"/>
    </source>
</evidence>
<accession>A0A9N7Z9H4</accession>
<dbReference type="AlphaFoldDB" id="A0A9N7Z9H4"/>
<dbReference type="Proteomes" id="UP001153269">
    <property type="component" value="Unassembled WGS sequence"/>
</dbReference>
<protein>
    <submittedName>
        <fullName evidence="2">Uncharacterized protein</fullName>
    </submittedName>
</protein>
<feature type="compositionally biased region" description="Basic residues" evidence="1">
    <location>
        <begin position="49"/>
        <end position="58"/>
    </location>
</feature>
<comment type="caution">
    <text evidence="2">The sequence shown here is derived from an EMBL/GenBank/DDBJ whole genome shotgun (WGS) entry which is preliminary data.</text>
</comment>
<name>A0A9N7Z9H4_PLEPL</name>
<keyword evidence="3" id="KW-1185">Reference proteome</keyword>
<feature type="region of interest" description="Disordered" evidence="1">
    <location>
        <begin position="29"/>
        <end position="58"/>
    </location>
</feature>
<organism evidence="2 3">
    <name type="scientific">Pleuronectes platessa</name>
    <name type="common">European plaice</name>
    <dbReference type="NCBI Taxonomy" id="8262"/>
    <lineage>
        <taxon>Eukaryota</taxon>
        <taxon>Metazoa</taxon>
        <taxon>Chordata</taxon>
        <taxon>Craniata</taxon>
        <taxon>Vertebrata</taxon>
        <taxon>Euteleostomi</taxon>
        <taxon>Actinopterygii</taxon>
        <taxon>Neopterygii</taxon>
        <taxon>Teleostei</taxon>
        <taxon>Neoteleostei</taxon>
        <taxon>Acanthomorphata</taxon>
        <taxon>Carangaria</taxon>
        <taxon>Pleuronectiformes</taxon>
        <taxon>Pleuronectoidei</taxon>
        <taxon>Pleuronectidae</taxon>
        <taxon>Pleuronectes</taxon>
    </lineage>
</organism>
<proteinExistence type="predicted"/>
<dbReference type="EMBL" id="CADEAL010004225">
    <property type="protein sequence ID" value="CAB1454772.1"/>
    <property type="molecule type" value="Genomic_DNA"/>
</dbReference>
<evidence type="ECO:0000313" key="3">
    <source>
        <dbReference type="Proteomes" id="UP001153269"/>
    </source>
</evidence>